<dbReference type="GO" id="GO:1990281">
    <property type="term" value="C:efflux pump complex"/>
    <property type="evidence" value="ECO:0007669"/>
    <property type="project" value="TreeGrafter"/>
</dbReference>
<feature type="region of interest" description="Disordered" evidence="7">
    <location>
        <begin position="713"/>
        <end position="732"/>
    </location>
</feature>
<evidence type="ECO:0000256" key="3">
    <source>
        <dbReference type="ARBA" id="ARBA00022692"/>
    </source>
</evidence>
<keyword evidence="3" id="KW-0812">Transmembrane</keyword>
<dbReference type="Gene3D" id="3.30.1330.60">
    <property type="entry name" value="OmpA-like domain"/>
    <property type="match status" value="1"/>
</dbReference>
<dbReference type="RefSeq" id="WP_103920583.1">
    <property type="nucleotide sequence ID" value="NZ_FMSV02000510.1"/>
</dbReference>
<dbReference type="GO" id="GO:0015562">
    <property type="term" value="F:efflux transmembrane transporter activity"/>
    <property type="evidence" value="ECO:0007669"/>
    <property type="project" value="InterPro"/>
</dbReference>
<evidence type="ECO:0000256" key="4">
    <source>
        <dbReference type="ARBA" id="ARBA00023136"/>
    </source>
</evidence>
<dbReference type="PANTHER" id="PTHR30026">
    <property type="entry name" value="OUTER MEMBRANE PROTEIN TOLC"/>
    <property type="match status" value="1"/>
</dbReference>
<evidence type="ECO:0000313" key="10">
    <source>
        <dbReference type="EMBL" id="SEH06859.1"/>
    </source>
</evidence>
<sequence>MKRARSYALLLSCVSLLTACSTQSWQERYDDISEPLMQTYQEKARQLTSDPSNYRFHFRLVMAKDAQSSFTLYAHYPNGIAKLSEDAKNQLRAKIAPIKAGQAGKKEQNIQIHVVGHSDNIPPSGTLQSRFPDNQSLSAERARQVALFLRQELKLTADAINYVGMGDSMPTADNATAEGRAKNRRVEVSSSVAQASIQVIENPEQEMQLQAIPVDFEPWWQALVIAQMNPKSNRTYQKLDELLLRALSHSSQMRVFSDLPLIRETVIEETKGKFDPHLFVEAKYGRTDRPTGSDLETGGPTRFKENDWYLEAGLRKKFTTGGNIEIAQEIGHRDNNSTYFNPKEQGRANLSLTFRQPLLNGAGFEYNESQIDIAKVDHQVSMDEFIRQVSTHLLEVERSYWALYLERANLLQQKKLFTEAEKVVAELEARSGIDTLGTRMKLAKASKAQRYAASIRSEQAVRNAEGKLASLINDPELLANDAFELVTTDSPKMFAMPTNIKAAAQIALEHRPEVLQAFKQLKAGVIRMQMTEKELQPVLDFVAEATLHGLRDEYDVGQAFSDQFDRGGPSYGIGLMFDMALGNHVAKARHRRRSIEVRQLTAQLQTTIETILLEVQVAVRELDTAYREMLAQYQSMQARQAHLDTLEERRSANLVDSDNSTYLERLLDAQNERVNTEQGFLNSYVAYNVAYSNYDRATGLFLEARQLAPKQYEDEDSGLPVLQIQKKDTTEK</sequence>
<dbReference type="Pfam" id="PF00691">
    <property type="entry name" value="OmpA"/>
    <property type="match status" value="1"/>
</dbReference>
<keyword evidence="5" id="KW-0998">Cell outer membrane</keyword>
<dbReference type="PANTHER" id="PTHR30026:SF23">
    <property type="entry name" value="TO APRF-PUTATIVE OUTER MEMBRANE EFFLUX PROTEIN OR SECRETED ALKALINE PHOSPHATASE-RELATED"/>
    <property type="match status" value="1"/>
</dbReference>
<dbReference type="EMBL" id="FMSV02000510">
    <property type="protein sequence ID" value="SEH06859.1"/>
    <property type="molecule type" value="Genomic_DNA"/>
</dbReference>
<dbReference type="SUPFAM" id="SSF103088">
    <property type="entry name" value="OmpA-like"/>
    <property type="match status" value="1"/>
</dbReference>
<keyword evidence="11" id="KW-1185">Reference proteome</keyword>
<feature type="signal peptide" evidence="8">
    <location>
        <begin position="1"/>
        <end position="26"/>
    </location>
</feature>
<dbReference type="PROSITE" id="PS51123">
    <property type="entry name" value="OMPA_2"/>
    <property type="match status" value="1"/>
</dbReference>
<dbReference type="OrthoDB" id="6905929at2"/>
<accession>A0A1H6FC16</accession>
<dbReference type="CDD" id="cd07185">
    <property type="entry name" value="OmpA_C-like"/>
    <property type="match status" value="1"/>
</dbReference>
<keyword evidence="8" id="KW-0732">Signal</keyword>
<keyword evidence="4 6" id="KW-0472">Membrane</keyword>
<evidence type="ECO:0000256" key="7">
    <source>
        <dbReference type="SAM" id="MobiDB-lite"/>
    </source>
</evidence>
<proteinExistence type="predicted"/>
<evidence type="ECO:0000313" key="11">
    <source>
        <dbReference type="Proteomes" id="UP000236724"/>
    </source>
</evidence>
<name>A0A1H6FC16_9GAMM</name>
<dbReference type="Proteomes" id="UP000236724">
    <property type="component" value="Unassembled WGS sequence"/>
</dbReference>
<gene>
    <name evidence="10" type="primary">oprF_5</name>
    <name evidence="10" type="ORF">MBHS_02725</name>
</gene>
<protein>
    <submittedName>
        <fullName evidence="10">Outer membrane porin F</fullName>
    </submittedName>
</protein>
<evidence type="ECO:0000256" key="2">
    <source>
        <dbReference type="ARBA" id="ARBA00022452"/>
    </source>
</evidence>
<dbReference type="InterPro" id="IPR051906">
    <property type="entry name" value="TolC-like"/>
</dbReference>
<evidence type="ECO:0000256" key="8">
    <source>
        <dbReference type="SAM" id="SignalP"/>
    </source>
</evidence>
<organism evidence="10 11">
    <name type="scientific">Candidatus Venteria ishoeyi</name>
    <dbReference type="NCBI Taxonomy" id="1899563"/>
    <lineage>
        <taxon>Bacteria</taxon>
        <taxon>Pseudomonadati</taxon>
        <taxon>Pseudomonadota</taxon>
        <taxon>Gammaproteobacteria</taxon>
        <taxon>Thiotrichales</taxon>
        <taxon>Thiotrichaceae</taxon>
        <taxon>Venteria</taxon>
    </lineage>
</organism>
<dbReference type="Gene3D" id="1.20.1600.10">
    <property type="entry name" value="Outer membrane efflux proteins (OEP)"/>
    <property type="match status" value="1"/>
</dbReference>
<feature type="chain" id="PRO_5014770533" evidence="8">
    <location>
        <begin position="27"/>
        <end position="732"/>
    </location>
</feature>
<dbReference type="InterPro" id="IPR036737">
    <property type="entry name" value="OmpA-like_sf"/>
</dbReference>
<evidence type="ECO:0000256" key="5">
    <source>
        <dbReference type="ARBA" id="ARBA00023237"/>
    </source>
</evidence>
<reference evidence="10 11" key="1">
    <citation type="submission" date="2016-10" db="EMBL/GenBank/DDBJ databases">
        <authorList>
            <person name="de Groot N.N."/>
        </authorList>
    </citation>
    <scope>NUCLEOTIDE SEQUENCE [LARGE SCALE GENOMIC DNA]</scope>
    <source>
        <strain evidence="10">MBHS1</strain>
    </source>
</reference>
<dbReference type="SUPFAM" id="SSF56954">
    <property type="entry name" value="Outer membrane efflux proteins (OEP)"/>
    <property type="match status" value="1"/>
</dbReference>
<evidence type="ECO:0000256" key="1">
    <source>
        <dbReference type="ARBA" id="ARBA00004442"/>
    </source>
</evidence>
<feature type="domain" description="OmpA-like" evidence="9">
    <location>
        <begin position="63"/>
        <end position="194"/>
    </location>
</feature>
<evidence type="ECO:0000259" key="9">
    <source>
        <dbReference type="PROSITE" id="PS51123"/>
    </source>
</evidence>
<comment type="subcellular location">
    <subcellularLocation>
        <location evidence="1">Cell outer membrane</location>
    </subcellularLocation>
</comment>
<dbReference type="PROSITE" id="PS51257">
    <property type="entry name" value="PROKAR_LIPOPROTEIN"/>
    <property type="match status" value="1"/>
</dbReference>
<dbReference type="GO" id="GO:0009279">
    <property type="term" value="C:cell outer membrane"/>
    <property type="evidence" value="ECO:0007669"/>
    <property type="project" value="UniProtKB-SubCell"/>
</dbReference>
<evidence type="ECO:0000256" key="6">
    <source>
        <dbReference type="PROSITE-ProRule" id="PRU00473"/>
    </source>
</evidence>
<dbReference type="GO" id="GO:0015288">
    <property type="term" value="F:porin activity"/>
    <property type="evidence" value="ECO:0007669"/>
    <property type="project" value="TreeGrafter"/>
</dbReference>
<dbReference type="AlphaFoldDB" id="A0A1H6FC16"/>
<dbReference type="InterPro" id="IPR006665">
    <property type="entry name" value="OmpA-like"/>
</dbReference>
<keyword evidence="2" id="KW-1134">Transmembrane beta strand</keyword>